<dbReference type="SUPFAM" id="SSF55729">
    <property type="entry name" value="Acyl-CoA N-acyltransferases (Nat)"/>
    <property type="match status" value="1"/>
</dbReference>
<evidence type="ECO:0000313" key="3">
    <source>
        <dbReference type="EMBL" id="AUZ89035.1"/>
    </source>
</evidence>
<dbReference type="InterPro" id="IPR031165">
    <property type="entry name" value="GNAT_YJDJ"/>
</dbReference>
<gene>
    <name evidence="3" type="ORF">CVO76_16360</name>
</gene>
<evidence type="ECO:0000256" key="1">
    <source>
        <dbReference type="SAM" id="MobiDB-lite"/>
    </source>
</evidence>
<proteinExistence type="predicted"/>
<sequence>MELIMETSLLVDSHPQSVQAAEPEQSAWGAFPRISPSPTPRVEESEFPDDLTVVSTRQLRVLCNQAYRLLDRDFPPMEALHRYELLVEEIERREVQAEARTAPVRARSGFRDNALFSRFELFSDGTMVGHVKYEMKGSHAVLIQAVVDPRFDAVDVEPALVREVLLNAHKRRIAVVPYCPRVRAFLTEFPQYRALLPADQRRRLEASLRD</sequence>
<feature type="domain" description="N-acetyltransferase" evidence="2">
    <location>
        <begin position="111"/>
        <end position="197"/>
    </location>
</feature>
<evidence type="ECO:0000313" key="4">
    <source>
        <dbReference type="Proteomes" id="UP000239187"/>
    </source>
</evidence>
<dbReference type="AlphaFoldDB" id="A0A2L0UIH9"/>
<dbReference type="Gene3D" id="3.40.630.30">
    <property type="match status" value="1"/>
</dbReference>
<feature type="region of interest" description="Disordered" evidence="1">
    <location>
        <begin position="22"/>
        <end position="46"/>
    </location>
</feature>
<dbReference type="PROSITE" id="PS51729">
    <property type="entry name" value="GNAT_YJDJ"/>
    <property type="match status" value="1"/>
</dbReference>
<feature type="non-terminal residue" evidence="3">
    <location>
        <position position="210"/>
    </location>
</feature>
<evidence type="ECO:0000259" key="2">
    <source>
        <dbReference type="PROSITE" id="PS51729"/>
    </source>
</evidence>
<protein>
    <recommendedName>
        <fullName evidence="2">N-acetyltransferase domain-containing protein</fullName>
    </recommendedName>
</protein>
<reference evidence="3 4" key="1">
    <citation type="submission" date="2017-11" db="EMBL/GenBank/DDBJ databases">
        <title>Draft genome of Arthrobacter agilis strain UMCV2, a plant growth-promoting rhizobacterium and biocontrol capacity of phytopathogenic fungi.</title>
        <authorList>
            <person name="Martinez-Camara R."/>
            <person name="Santoyo G."/>
            <person name="Moreno-Hagelsieb G."/>
            <person name="Valencia-Cantero E."/>
        </authorList>
    </citation>
    <scope>NUCLEOTIDE SEQUENCE [LARGE SCALE GENOMIC DNA]</scope>
    <source>
        <strain evidence="3 4">UMCV2</strain>
    </source>
</reference>
<dbReference type="Pfam" id="PF14542">
    <property type="entry name" value="Acetyltransf_CG"/>
    <property type="match status" value="1"/>
</dbReference>
<dbReference type="InterPro" id="IPR016181">
    <property type="entry name" value="Acyl_CoA_acyltransferase"/>
</dbReference>
<organism evidence="3 4">
    <name type="scientific">Arthrobacter agilis</name>
    <dbReference type="NCBI Taxonomy" id="37921"/>
    <lineage>
        <taxon>Bacteria</taxon>
        <taxon>Bacillati</taxon>
        <taxon>Actinomycetota</taxon>
        <taxon>Actinomycetes</taxon>
        <taxon>Micrococcales</taxon>
        <taxon>Micrococcaceae</taxon>
        <taxon>Arthrobacter</taxon>
    </lineage>
</organism>
<dbReference type="EMBL" id="CP024915">
    <property type="protein sequence ID" value="AUZ89035.1"/>
    <property type="molecule type" value="Genomic_DNA"/>
</dbReference>
<accession>A0A2L0UIH9</accession>
<dbReference type="Proteomes" id="UP000239187">
    <property type="component" value="Chromosome"/>
</dbReference>
<name>A0A2L0UIH9_9MICC</name>